<dbReference type="GO" id="GO:0016020">
    <property type="term" value="C:membrane"/>
    <property type="evidence" value="ECO:0007669"/>
    <property type="project" value="UniProtKB-SubCell"/>
</dbReference>
<accession>A0A1E5L957</accession>
<gene>
    <name evidence="13" type="ORF">BHU72_10565</name>
</gene>
<evidence type="ECO:0000256" key="8">
    <source>
        <dbReference type="ARBA" id="ARBA00023136"/>
    </source>
</evidence>
<evidence type="ECO:0000256" key="12">
    <source>
        <dbReference type="SAM" id="Phobius"/>
    </source>
</evidence>
<dbReference type="Gene3D" id="1.20.1550.10">
    <property type="entry name" value="DsbB-like"/>
    <property type="match status" value="1"/>
</dbReference>
<dbReference type="EMBL" id="MJAT01000002">
    <property type="protein sequence ID" value="OEH86680.1"/>
    <property type="molecule type" value="Genomic_DNA"/>
</dbReference>
<dbReference type="InterPro" id="IPR021299">
    <property type="entry name" value="DUF2871"/>
</dbReference>
<evidence type="ECO:0000313" key="13">
    <source>
        <dbReference type="EMBL" id="OEH86680.1"/>
    </source>
</evidence>
<evidence type="ECO:0000256" key="1">
    <source>
        <dbReference type="ARBA" id="ARBA00004141"/>
    </source>
</evidence>
<feature type="transmembrane region" description="Helical" evidence="12">
    <location>
        <begin position="218"/>
        <end position="238"/>
    </location>
</feature>
<keyword evidence="3" id="KW-0813">Transport</keyword>
<dbReference type="RefSeq" id="WP_069701046.1">
    <property type="nucleotide sequence ID" value="NZ_MJAT01000002.1"/>
</dbReference>
<feature type="transmembrane region" description="Helical" evidence="12">
    <location>
        <begin position="180"/>
        <end position="198"/>
    </location>
</feature>
<dbReference type="Proteomes" id="UP000095255">
    <property type="component" value="Unassembled WGS sequence"/>
</dbReference>
<evidence type="ECO:0000256" key="11">
    <source>
        <dbReference type="ARBA" id="ARBA00023284"/>
    </source>
</evidence>
<name>A0A1E5L957_9FIRM</name>
<dbReference type="InterPro" id="IPR003752">
    <property type="entry name" value="DiS_bond_form_DsbB/BdbC"/>
</dbReference>
<evidence type="ECO:0000256" key="3">
    <source>
        <dbReference type="ARBA" id="ARBA00022448"/>
    </source>
</evidence>
<dbReference type="PANTHER" id="PTHR43469:SF1">
    <property type="entry name" value="SPBETA PROPHAGE-DERIVED DISULFIDE BOND FORMATION PROTEIN B"/>
    <property type="match status" value="1"/>
</dbReference>
<keyword evidence="7" id="KW-0560">Oxidoreductase</keyword>
<feature type="transmembrane region" description="Helical" evidence="12">
    <location>
        <begin position="285"/>
        <end position="305"/>
    </location>
</feature>
<evidence type="ECO:0000313" key="14">
    <source>
        <dbReference type="Proteomes" id="UP000095255"/>
    </source>
</evidence>
<evidence type="ECO:0000256" key="5">
    <source>
        <dbReference type="ARBA" id="ARBA00022982"/>
    </source>
</evidence>
<keyword evidence="5" id="KW-0249">Electron transport</keyword>
<feature type="transmembrane region" description="Helical" evidence="12">
    <location>
        <begin position="117"/>
        <end position="144"/>
    </location>
</feature>
<dbReference type="AlphaFoldDB" id="A0A1E5L957"/>
<sequence length="308" mass="35217">MEDFKQLVRQHALTFAWAISLIAIAGSFYFSEVMGFIPCVLCWHQRVAVYLIAILLSVAAYKDNLRIAKVYVLPLAFLGSTISLYHYALQKKFLPEFLKSDTGCTIGVPCDGIYIQWLGFITIPFLALTAFMMIAITILTVMYFNKDRADAPESLEISNNLERNTKTEPSVPSFAILRRLYITCLGYMVLGLCSGLFYREYTKFHNYYGDTNLSVMHTHALTLGFLFFLIVICLEVTIRISRYKGFEAFFLYYNLGLIITILHLGWRGLLQIWGTTLNIAHVAGFGHFLLSIGLIMFFRCLWFAIKKT</sequence>
<evidence type="ECO:0000256" key="9">
    <source>
        <dbReference type="ARBA" id="ARBA00023157"/>
    </source>
</evidence>
<feature type="transmembrane region" description="Helical" evidence="12">
    <location>
        <begin position="250"/>
        <end position="273"/>
    </location>
</feature>
<dbReference type="Pfam" id="PF02600">
    <property type="entry name" value="DsbB"/>
    <property type="match status" value="1"/>
</dbReference>
<dbReference type="PANTHER" id="PTHR43469">
    <property type="entry name" value="DISULFIDE FORMATION PROTEIN-RELATED"/>
    <property type="match status" value="1"/>
</dbReference>
<feature type="transmembrane region" description="Helical" evidence="12">
    <location>
        <begin position="43"/>
        <end position="61"/>
    </location>
</feature>
<dbReference type="SUPFAM" id="SSF158442">
    <property type="entry name" value="DsbB-like"/>
    <property type="match status" value="1"/>
</dbReference>
<keyword evidence="8 12" id="KW-0472">Membrane</keyword>
<evidence type="ECO:0000256" key="6">
    <source>
        <dbReference type="ARBA" id="ARBA00022989"/>
    </source>
</evidence>
<evidence type="ECO:0000256" key="10">
    <source>
        <dbReference type="ARBA" id="ARBA00023186"/>
    </source>
</evidence>
<keyword evidence="11" id="KW-0676">Redox-active center</keyword>
<protein>
    <recommendedName>
        <fullName evidence="15">Disulfide bond formation protein DsbB</fullName>
    </recommendedName>
</protein>
<reference evidence="13 14" key="1">
    <citation type="submission" date="2016-09" db="EMBL/GenBank/DDBJ databases">
        <title>Desulfuribacillus arsenicus sp. nov., an obligately anaerobic, dissimilatory arsenic- and antimonate-reducing bacterium isolated from anoxic sediments.</title>
        <authorList>
            <person name="Abin C.A."/>
            <person name="Hollibaugh J.T."/>
        </authorList>
    </citation>
    <scope>NUCLEOTIDE SEQUENCE [LARGE SCALE GENOMIC DNA]</scope>
    <source>
        <strain evidence="13 14">MLFW-2</strain>
    </source>
</reference>
<keyword evidence="6 12" id="KW-1133">Transmembrane helix</keyword>
<dbReference type="STRING" id="1390249.BHU72_10565"/>
<dbReference type="NCBIfam" id="NF002849">
    <property type="entry name" value="PRK03113.1"/>
    <property type="match status" value="1"/>
</dbReference>
<dbReference type="GO" id="GO:0015035">
    <property type="term" value="F:protein-disulfide reductase activity"/>
    <property type="evidence" value="ECO:0007669"/>
    <property type="project" value="InterPro"/>
</dbReference>
<dbReference type="Pfam" id="PF11070">
    <property type="entry name" value="DUF2871"/>
    <property type="match status" value="1"/>
</dbReference>
<feature type="transmembrane region" description="Helical" evidence="12">
    <location>
        <begin position="12"/>
        <end position="31"/>
    </location>
</feature>
<evidence type="ECO:0000256" key="2">
    <source>
        <dbReference type="ARBA" id="ARBA00007602"/>
    </source>
</evidence>
<evidence type="ECO:0008006" key="15">
    <source>
        <dbReference type="Google" id="ProtNLM"/>
    </source>
</evidence>
<feature type="transmembrane region" description="Helical" evidence="12">
    <location>
        <begin position="70"/>
        <end position="88"/>
    </location>
</feature>
<organism evidence="13 14">
    <name type="scientific">Desulfuribacillus stibiiarsenatis</name>
    <dbReference type="NCBI Taxonomy" id="1390249"/>
    <lineage>
        <taxon>Bacteria</taxon>
        <taxon>Bacillati</taxon>
        <taxon>Bacillota</taxon>
        <taxon>Desulfuribacillia</taxon>
        <taxon>Desulfuribacillales</taxon>
        <taxon>Desulfuribacillaceae</taxon>
        <taxon>Desulfuribacillus</taxon>
    </lineage>
</organism>
<keyword evidence="4 12" id="KW-0812">Transmembrane</keyword>
<dbReference type="GO" id="GO:0006457">
    <property type="term" value="P:protein folding"/>
    <property type="evidence" value="ECO:0007669"/>
    <property type="project" value="InterPro"/>
</dbReference>
<comment type="subcellular location">
    <subcellularLocation>
        <location evidence="1">Membrane</location>
        <topology evidence="1">Multi-pass membrane protein</topology>
    </subcellularLocation>
</comment>
<keyword evidence="9" id="KW-1015">Disulfide bond</keyword>
<evidence type="ECO:0000256" key="4">
    <source>
        <dbReference type="ARBA" id="ARBA00022692"/>
    </source>
</evidence>
<dbReference type="InterPro" id="IPR012187">
    <property type="entry name" value="Disulphide_bond_form_BdbC"/>
</dbReference>
<comment type="similarity">
    <text evidence="2">Belongs to the DsbB family. BdbC subfamily.</text>
</comment>
<keyword evidence="10" id="KW-0143">Chaperone</keyword>
<keyword evidence="14" id="KW-1185">Reference proteome</keyword>
<evidence type="ECO:0000256" key="7">
    <source>
        <dbReference type="ARBA" id="ARBA00023002"/>
    </source>
</evidence>
<comment type="caution">
    <text evidence="13">The sequence shown here is derived from an EMBL/GenBank/DDBJ whole genome shotgun (WGS) entry which is preliminary data.</text>
</comment>
<dbReference type="InterPro" id="IPR023380">
    <property type="entry name" value="DsbB-like_sf"/>
</dbReference>
<proteinExistence type="inferred from homology"/>